<keyword evidence="3" id="KW-1185">Reference proteome</keyword>
<protein>
    <submittedName>
        <fullName evidence="2">Alpha-xenorhabdolysin family binary toxin subunit A</fullName>
    </submittedName>
</protein>
<dbReference type="InterPro" id="IPR047760">
    <property type="entry name" value="XaxB-like"/>
</dbReference>
<evidence type="ECO:0000256" key="1">
    <source>
        <dbReference type="SAM" id="Coils"/>
    </source>
</evidence>
<accession>A0ABY3Q4N2</accession>
<gene>
    <name evidence="2" type="ORF">KJY40_05145</name>
</gene>
<keyword evidence="1" id="KW-0175">Coiled coil</keyword>
<reference evidence="2 3" key="1">
    <citation type="journal article" date="2022" name="Int. J. Syst. Evol. Microbiol.">
        <title>Pseudomonas fitomaticsae sp. nov., isolated at Marimurtra Botanical Garden in Blanes, Catalonia, Spain.</title>
        <authorList>
            <person name="Atanasov K.E."/>
            <person name="Galbis D.M."/>
            <person name="Cornado D."/>
            <person name="Serpico A."/>
            <person name="Sanchez G."/>
            <person name="Bosch M."/>
            <person name="Ferrer A."/>
            <person name="Altabella T."/>
        </authorList>
    </citation>
    <scope>NUCLEOTIDE SEQUENCE [LARGE SCALE GENOMIC DNA]</scope>
    <source>
        <strain evidence="2 3">FIT81</strain>
    </source>
</reference>
<organism evidence="2 3">
    <name type="scientific">Pseudomonas fitomaticsae</name>
    <dbReference type="NCBI Taxonomy" id="2837969"/>
    <lineage>
        <taxon>Bacteria</taxon>
        <taxon>Pseudomonadati</taxon>
        <taxon>Pseudomonadota</taxon>
        <taxon>Gammaproteobacteria</taxon>
        <taxon>Pseudomonadales</taxon>
        <taxon>Pseudomonadaceae</taxon>
        <taxon>Pseudomonas</taxon>
    </lineage>
</organism>
<dbReference type="EMBL" id="CP075567">
    <property type="protein sequence ID" value="UFQ01076.1"/>
    <property type="molecule type" value="Genomic_DNA"/>
</dbReference>
<dbReference type="Proteomes" id="UP001162907">
    <property type="component" value="Chromosome"/>
</dbReference>
<dbReference type="NCBIfam" id="NF033927">
    <property type="entry name" value="alph_xenorhab_B"/>
    <property type="match status" value="1"/>
</dbReference>
<name>A0ABY3Q4N2_9PSED</name>
<dbReference type="SUPFAM" id="SSF58100">
    <property type="entry name" value="Bacterial hemolysins"/>
    <property type="match status" value="1"/>
</dbReference>
<feature type="coiled-coil region" evidence="1">
    <location>
        <begin position="230"/>
        <end position="300"/>
    </location>
</feature>
<dbReference type="RefSeq" id="WP_230735403.1">
    <property type="nucleotide sequence ID" value="NZ_CP075567.1"/>
</dbReference>
<evidence type="ECO:0000313" key="3">
    <source>
        <dbReference type="Proteomes" id="UP001162907"/>
    </source>
</evidence>
<proteinExistence type="predicted"/>
<dbReference type="NCBIfam" id="NF033928">
    <property type="entry name" value="alph_xenorhab_A"/>
    <property type="match status" value="1"/>
</dbReference>
<evidence type="ECO:0000313" key="2">
    <source>
        <dbReference type="EMBL" id="UFQ01076.1"/>
    </source>
</evidence>
<dbReference type="Gene3D" id="1.20.1170.10">
    <property type="match status" value="1"/>
</dbReference>
<dbReference type="CDD" id="cd22657">
    <property type="entry name" value="ClyA_XaxA-like"/>
    <property type="match status" value="1"/>
</dbReference>
<sequence length="739" mass="82722">MEFKMDDKIVEVAAKAPLLFVSASLGEGEEYNRETGIQLTKEQIISLRKYEVLGLSLPVRLADVVAYLNYGAGDEGGTGLKATDFLRTFTCTYDHAKRWSPLREKIMLTGTDLKIFAGSIIRTGKGIVEIYEDLKASRYLEEYDINTPQEYLELKRTIPGLPDLGLPSGDVPEIKAYLNDMLAKVMQCHTKAEHVRSELDSFGTDMREIVLPEIKLRLEFVSRNTYQTDIQALQGEIDQRSKEIDELNKQYDQLVREAIGSAATLNIGGLILGIYQGVKAEKIRKERNRLKAEQQASNQVMASKNQTLSSLNKVRDDLQNLSYVAIEAEVATQNLMLVWNALSTYINASVKEVDLLQEATSLRKFKNQILGIIEPWEQIKVSSDQLLGVFAAADKEYGNNFSVFRSKTIMLSSSNHPAVSGFDVAALRAHAAAVQTSNVTAQMLGEQFNYLPGTVRTMNGLTVAIQKATFELRNQAQTTGINLERAQSKLKTAQTELTYYPEDADEIREEMEIALKNVSMKISEHADDFKMTHSSLSAAYDRSASAQWIVTLLRDRAFTEALKVKSEEKIADFEKQMKSVSEALDLIAKAGVEKIGQEAQLTLDNLKALGLAPPQVQIALFAIDTLKKMIAGIGEAISYLNMLAGYNQLKEKAADVRAQLKKHIKDIEQIDGKIHLVQVLDQLDEERWSYVNEYSNLVAVFESFARDFQQDKSQPAEQRTAAALTRIADVRQYLKTLQQ</sequence>